<evidence type="ECO:0000256" key="1">
    <source>
        <dbReference type="ARBA" id="ARBA00004196"/>
    </source>
</evidence>
<proteinExistence type="inferred from homology"/>
<dbReference type="SUPFAM" id="SSF53822">
    <property type="entry name" value="Periplasmic binding protein-like I"/>
    <property type="match status" value="1"/>
</dbReference>
<dbReference type="Pfam" id="PF13407">
    <property type="entry name" value="Peripla_BP_4"/>
    <property type="match status" value="1"/>
</dbReference>
<dbReference type="InterPro" id="IPR025997">
    <property type="entry name" value="SBP_2_dom"/>
</dbReference>
<evidence type="ECO:0000256" key="2">
    <source>
        <dbReference type="ARBA" id="ARBA00007639"/>
    </source>
</evidence>
<dbReference type="CDD" id="cd20005">
    <property type="entry name" value="PBP1_ABC_sugar_binding-like"/>
    <property type="match status" value="1"/>
</dbReference>
<dbReference type="Gene3D" id="3.40.50.2300">
    <property type="match status" value="2"/>
</dbReference>
<dbReference type="EMBL" id="PUAP01000002">
    <property type="protein sequence ID" value="PQF25925.1"/>
    <property type="molecule type" value="Genomic_DNA"/>
</dbReference>
<dbReference type="Proteomes" id="UP000237934">
    <property type="component" value="Unassembled WGS sequence"/>
</dbReference>
<evidence type="ECO:0000313" key="5">
    <source>
        <dbReference type="EMBL" id="PQF25925.1"/>
    </source>
</evidence>
<dbReference type="GO" id="GO:0030313">
    <property type="term" value="C:cell envelope"/>
    <property type="evidence" value="ECO:0007669"/>
    <property type="project" value="UniProtKB-SubCell"/>
</dbReference>
<comment type="caution">
    <text evidence="5">The sequence shown here is derived from an EMBL/GenBank/DDBJ whole genome shotgun (WGS) entry which is preliminary data.</text>
</comment>
<dbReference type="InterPro" id="IPR028082">
    <property type="entry name" value="Peripla_BP_I"/>
</dbReference>
<sequence>MWSFVLGVSVLLGIVGCSNGDSASGSGNSGDGTVIEVVAKGFQHDFWKAVQSGAQQAADEHGVRMNFVGPKDETAIAEQLEMLNNSINKNPGAIALAALDTNAQLDAIRQAQSKGIPIIGFDSGVPDAPDGAVKATAATDNYKAGAIAAEHAYEAIKERIAANDVSRIGIVSQEVNSLSISQRTGGFIDKMVELLEEDSGVGQGKIAVTGHDKFRNDIQEKDAKVVIELRVPAEVTDAAGKTEAQALLEKSDIICVYGSNEYGAKSIINADDGLGGRIGITEDKVIAIGFDSGALQQDAIRNERFYGSVTQNPVKIGYEAVSLAVKAAKGEPASDVDTGVEWYNKDNIDSQEIQDLLYQ</sequence>
<dbReference type="AlphaFoldDB" id="A0A2S7S067"/>
<name>A0A2S7S067_ENTMU</name>
<protein>
    <submittedName>
        <fullName evidence="5">LacI family transcriptional regulator</fullName>
    </submittedName>
</protein>
<gene>
    <name evidence="5" type="ORF">CUS89_00650</name>
</gene>
<reference evidence="5 6" key="1">
    <citation type="journal article" date="2018" name="Pathog. Dis.">
        <title>Whole-genome sequencing based characterization of antimicrobial resistance in Enterococcus.</title>
        <authorList>
            <person name="Tyson G."/>
        </authorList>
    </citation>
    <scope>NUCLEOTIDE SEQUENCE [LARGE SCALE GENOMIC DNA]</scope>
    <source>
        <strain evidence="5 6">CVM N55263</strain>
    </source>
</reference>
<dbReference type="PANTHER" id="PTHR46847">
    <property type="entry name" value="D-ALLOSE-BINDING PERIPLASMIC PROTEIN-RELATED"/>
    <property type="match status" value="1"/>
</dbReference>
<keyword evidence="3" id="KW-0732">Signal</keyword>
<comment type="subcellular location">
    <subcellularLocation>
        <location evidence="1">Cell envelope</location>
    </subcellularLocation>
</comment>
<dbReference type="PANTHER" id="PTHR46847:SF1">
    <property type="entry name" value="D-ALLOSE-BINDING PERIPLASMIC PROTEIN-RELATED"/>
    <property type="match status" value="1"/>
</dbReference>
<feature type="domain" description="Periplasmic binding protein" evidence="4">
    <location>
        <begin position="35"/>
        <end position="331"/>
    </location>
</feature>
<dbReference type="GO" id="GO:0030246">
    <property type="term" value="F:carbohydrate binding"/>
    <property type="evidence" value="ECO:0007669"/>
    <property type="project" value="UniProtKB-ARBA"/>
</dbReference>
<evidence type="ECO:0000313" key="6">
    <source>
        <dbReference type="Proteomes" id="UP000237934"/>
    </source>
</evidence>
<comment type="similarity">
    <text evidence="2">Belongs to the bacterial solute-binding protein 2 family.</text>
</comment>
<organism evidence="5 6">
    <name type="scientific">Enterococcus mundtii</name>
    <dbReference type="NCBI Taxonomy" id="53346"/>
    <lineage>
        <taxon>Bacteria</taxon>
        <taxon>Bacillati</taxon>
        <taxon>Bacillota</taxon>
        <taxon>Bacilli</taxon>
        <taxon>Lactobacillales</taxon>
        <taxon>Enterococcaceae</taxon>
        <taxon>Enterococcus</taxon>
    </lineage>
</organism>
<evidence type="ECO:0000256" key="3">
    <source>
        <dbReference type="ARBA" id="ARBA00022729"/>
    </source>
</evidence>
<accession>A0A2S7S067</accession>
<evidence type="ECO:0000259" key="4">
    <source>
        <dbReference type="Pfam" id="PF13407"/>
    </source>
</evidence>